<evidence type="ECO:0000313" key="2">
    <source>
        <dbReference type="EMBL" id="CAD9356684.1"/>
    </source>
</evidence>
<feature type="region of interest" description="Disordered" evidence="1">
    <location>
        <begin position="141"/>
        <end position="201"/>
    </location>
</feature>
<accession>A0A7S2EUJ9</accession>
<reference evidence="2" key="1">
    <citation type="submission" date="2021-01" db="EMBL/GenBank/DDBJ databases">
        <authorList>
            <person name="Corre E."/>
            <person name="Pelletier E."/>
            <person name="Niang G."/>
            <person name="Scheremetjew M."/>
            <person name="Finn R."/>
            <person name="Kale V."/>
            <person name="Holt S."/>
            <person name="Cochrane G."/>
            <person name="Meng A."/>
            <person name="Brown T."/>
            <person name="Cohen L."/>
        </authorList>
    </citation>
    <scope>NUCLEOTIDE SEQUENCE</scope>
    <source>
        <strain evidence="2">Pop2</strain>
    </source>
</reference>
<feature type="region of interest" description="Disordered" evidence="1">
    <location>
        <begin position="502"/>
        <end position="528"/>
    </location>
</feature>
<feature type="compositionally biased region" description="Polar residues" evidence="1">
    <location>
        <begin position="183"/>
        <end position="201"/>
    </location>
</feature>
<evidence type="ECO:0000256" key="1">
    <source>
        <dbReference type="SAM" id="MobiDB-lite"/>
    </source>
</evidence>
<name>A0A7S2EUJ9_9STRA</name>
<feature type="compositionally biased region" description="Basic and acidic residues" evidence="1">
    <location>
        <begin position="512"/>
        <end position="528"/>
    </location>
</feature>
<sequence>MTDFRLPGRAVSWIVSHLRSVNINVTKTTEEMMHSSTCGLKALKIPELKLLAKHLEVLYASDDSSCSSGRFRKPPSKAKKAEWMKCIQKCFYVDDNCVITLKDDDPMWCLIESTRSKYENNGSIGDNGNMNGSHVTRETITNGKKQLAAPESTSSTSAAVKGSRKRRRPDSNVQSIKIPKLNGVNTCESKNDNPPNSNTHKSALAKIVAEQVKVKREKIDYDYACRVGGYNMNVRSLSSHNTDRYETRPKDFSETNYVNQLKGMGFADMREMLSGIRHVQNAGSSNVIDDAMMWIVTQREEEAEARKLDEARISSEYALTEEQQRVKDVDEQLHKSSLNDILKRKSEFFPSSFVLQCGEVMAILCQINGKEGKDLVIRYLTLEQRAKKWYGTVVPWAYFCYVARERIISFVKDLEKKQFQKENKFLPSEYICSKLRAEVNELETSLYSLSEQEEGGVGRVPKIFLAARRDAKKNGLPLNPEKHLLIGESDDDIIVVEEPGDKESLFSNATEENEKKTTEENKEIIEID</sequence>
<organism evidence="2">
    <name type="scientific">Ditylum brightwellii</name>
    <dbReference type="NCBI Taxonomy" id="49249"/>
    <lineage>
        <taxon>Eukaryota</taxon>
        <taxon>Sar</taxon>
        <taxon>Stramenopiles</taxon>
        <taxon>Ochrophyta</taxon>
        <taxon>Bacillariophyta</taxon>
        <taxon>Mediophyceae</taxon>
        <taxon>Lithodesmiophycidae</taxon>
        <taxon>Lithodesmiales</taxon>
        <taxon>Lithodesmiaceae</taxon>
        <taxon>Ditylum</taxon>
    </lineage>
</organism>
<dbReference type="EMBL" id="HBGN01038504">
    <property type="protein sequence ID" value="CAD9356684.1"/>
    <property type="molecule type" value="Transcribed_RNA"/>
</dbReference>
<proteinExistence type="predicted"/>
<gene>
    <name evidence="2" type="ORF">DBRI1063_LOCUS24622</name>
</gene>
<protein>
    <submittedName>
        <fullName evidence="2">Uncharacterized protein</fullName>
    </submittedName>
</protein>
<feature type="compositionally biased region" description="Low complexity" evidence="1">
    <location>
        <begin position="148"/>
        <end position="159"/>
    </location>
</feature>
<dbReference type="AlphaFoldDB" id="A0A7S2EUJ9"/>